<accession>A0A451A873</accession>
<evidence type="ECO:0000256" key="2">
    <source>
        <dbReference type="SAM" id="Phobius"/>
    </source>
</evidence>
<evidence type="ECO:0000256" key="3">
    <source>
        <dbReference type="SAM" id="SignalP"/>
    </source>
</evidence>
<evidence type="ECO:0000313" key="4">
    <source>
        <dbReference type="EMBL" id="VFK62233.1"/>
    </source>
</evidence>
<name>A0A451A873_9GAMM</name>
<feature type="region of interest" description="Disordered" evidence="1">
    <location>
        <begin position="138"/>
        <end position="161"/>
    </location>
</feature>
<keyword evidence="3" id="KW-0732">Signal</keyword>
<organism evidence="4">
    <name type="scientific">Candidatus Kentrum sp. TUN</name>
    <dbReference type="NCBI Taxonomy" id="2126343"/>
    <lineage>
        <taxon>Bacteria</taxon>
        <taxon>Pseudomonadati</taxon>
        <taxon>Pseudomonadota</taxon>
        <taxon>Gammaproteobacteria</taxon>
        <taxon>Candidatus Kentrum</taxon>
    </lineage>
</organism>
<reference evidence="4" key="1">
    <citation type="submission" date="2019-02" db="EMBL/GenBank/DDBJ databases">
        <authorList>
            <person name="Gruber-Vodicka R. H."/>
            <person name="Seah K. B. B."/>
        </authorList>
    </citation>
    <scope>NUCLEOTIDE SEQUENCE</scope>
    <source>
        <strain evidence="4">BECK_BY1</strain>
    </source>
</reference>
<keyword evidence="2" id="KW-0812">Transmembrane</keyword>
<dbReference type="AlphaFoldDB" id="A0A451A873"/>
<keyword evidence="2" id="KW-0472">Membrane</keyword>
<proteinExistence type="predicted"/>
<dbReference type="EMBL" id="CAADFX010000170">
    <property type="protein sequence ID" value="VFK62233.1"/>
    <property type="molecule type" value="Genomic_DNA"/>
</dbReference>
<sequence>MFLRLYTYLLNYLCMSFAFARAQAPAWARDSWKLRLSTPTEYHRIGFGWFPSAAREPSQEALAFKHPRSLAALAGASGVILVFLVGSWSFRDRVPKQELGNERKHPLSALARSANMFLAYPLPETRLLFIPFSSDTSAMPPPPSPPHPFPAPIPGSHRGRL</sequence>
<feature type="signal peptide" evidence="3">
    <location>
        <begin position="1"/>
        <end position="20"/>
    </location>
</feature>
<protein>
    <submittedName>
        <fullName evidence="4">Uncharacterized protein</fullName>
    </submittedName>
</protein>
<feature type="compositionally biased region" description="Pro residues" evidence="1">
    <location>
        <begin position="139"/>
        <end position="153"/>
    </location>
</feature>
<feature type="chain" id="PRO_5019535686" evidence="3">
    <location>
        <begin position="21"/>
        <end position="161"/>
    </location>
</feature>
<feature type="transmembrane region" description="Helical" evidence="2">
    <location>
        <begin position="70"/>
        <end position="90"/>
    </location>
</feature>
<gene>
    <name evidence="4" type="ORF">BECKTUN1418D_GA0071000_11705</name>
</gene>
<evidence type="ECO:0000256" key="1">
    <source>
        <dbReference type="SAM" id="MobiDB-lite"/>
    </source>
</evidence>
<keyword evidence="2" id="KW-1133">Transmembrane helix</keyword>